<feature type="domain" description="C2H2-type" evidence="2">
    <location>
        <begin position="425"/>
        <end position="448"/>
    </location>
</feature>
<evidence type="ECO:0000313" key="4">
    <source>
        <dbReference type="Proteomes" id="UP001232148"/>
    </source>
</evidence>
<feature type="region of interest" description="Disordered" evidence="1">
    <location>
        <begin position="108"/>
        <end position="164"/>
    </location>
</feature>
<dbReference type="PANTHER" id="PTHR35391:SF7">
    <property type="entry name" value="C2H2-TYPE DOMAIN-CONTAINING PROTEIN"/>
    <property type="match status" value="1"/>
</dbReference>
<feature type="non-terminal residue" evidence="3">
    <location>
        <position position="458"/>
    </location>
</feature>
<accession>A0AAD9H6J7</accession>
<protein>
    <recommendedName>
        <fullName evidence="2">C2H2-type domain-containing protein</fullName>
    </recommendedName>
</protein>
<proteinExistence type="predicted"/>
<dbReference type="AlphaFoldDB" id="A0AAD9H6J7"/>
<sequence>MQSTLRSQSTEPFLAQQASNSIEVAAAQCRDSLQQCIAIPTLMQLEWAENRLAEFKLWAATTGALAGGAASLDARLTMESDTKNLVQGLLVLLSGCLGRCKQLGTASEDEDDDEWWADDPQEADSHRSLDAAKDIPRGFSPWSDDSSSRPGSDSRSMPEDISPLAEAKAEVEQIINHLTRVALAIRKSGTTSRLHKADRLFDPGNHGKFRRHLELIVLARGRRDGSKDYHIDSEALTDIQERLILANLRRRNRYTYAQKHVKKLAVDSTSSNNKGGTPAEIDLAKTNITTTAAKIAYPKPPRSKVVRYFQCPCCSQTLPDLYREKTLWIKHLIADICPYTCILTECPTPERLYVTRHEWMRHIEKQHGQCWKCPACSVPGKRSVIFPSVDMFLHHLREVHSESINEEQYSTIVTLAVRPVPTGICGCPLCESSGPADSPELLDHIAEHLHDFALRSLP</sequence>
<dbReference type="InterPro" id="IPR013087">
    <property type="entry name" value="Znf_C2H2_type"/>
</dbReference>
<dbReference type="Proteomes" id="UP001232148">
    <property type="component" value="Unassembled WGS sequence"/>
</dbReference>
<gene>
    <name evidence="3" type="ORF">LX32DRAFT_602292</name>
</gene>
<feature type="compositionally biased region" description="Acidic residues" evidence="1">
    <location>
        <begin position="108"/>
        <end position="122"/>
    </location>
</feature>
<feature type="compositionally biased region" description="Basic and acidic residues" evidence="1">
    <location>
        <begin position="123"/>
        <end position="136"/>
    </location>
</feature>
<reference evidence="3" key="1">
    <citation type="submission" date="2021-06" db="EMBL/GenBank/DDBJ databases">
        <title>Comparative genomics, transcriptomics and evolutionary studies reveal genomic signatures of adaptation to plant cell wall in hemibiotrophic fungi.</title>
        <authorList>
            <consortium name="DOE Joint Genome Institute"/>
            <person name="Baroncelli R."/>
            <person name="Diaz J.F."/>
            <person name="Benocci T."/>
            <person name="Peng M."/>
            <person name="Battaglia E."/>
            <person name="Haridas S."/>
            <person name="Andreopoulos W."/>
            <person name="Labutti K."/>
            <person name="Pangilinan J."/>
            <person name="Floch G.L."/>
            <person name="Makela M.R."/>
            <person name="Henrissat B."/>
            <person name="Grigoriev I.V."/>
            <person name="Crouch J.A."/>
            <person name="De Vries R.P."/>
            <person name="Sukno S.A."/>
            <person name="Thon M.R."/>
        </authorList>
    </citation>
    <scope>NUCLEOTIDE SEQUENCE</scope>
    <source>
        <strain evidence="3">MAFF235873</strain>
    </source>
</reference>
<dbReference type="EMBL" id="MU843029">
    <property type="protein sequence ID" value="KAK2022716.1"/>
    <property type="molecule type" value="Genomic_DNA"/>
</dbReference>
<dbReference type="SMART" id="SM00355">
    <property type="entry name" value="ZnF_C2H2"/>
    <property type="match status" value="3"/>
</dbReference>
<feature type="domain" description="C2H2-type" evidence="2">
    <location>
        <begin position="339"/>
        <end position="367"/>
    </location>
</feature>
<feature type="domain" description="C2H2-type" evidence="2">
    <location>
        <begin position="371"/>
        <end position="400"/>
    </location>
</feature>
<dbReference type="PANTHER" id="PTHR35391">
    <property type="entry name" value="C2H2-TYPE DOMAIN-CONTAINING PROTEIN-RELATED"/>
    <property type="match status" value="1"/>
</dbReference>
<feature type="compositionally biased region" description="Low complexity" evidence="1">
    <location>
        <begin position="137"/>
        <end position="155"/>
    </location>
</feature>
<keyword evidence="4" id="KW-1185">Reference proteome</keyword>
<evidence type="ECO:0000256" key="1">
    <source>
        <dbReference type="SAM" id="MobiDB-lite"/>
    </source>
</evidence>
<comment type="caution">
    <text evidence="3">The sequence shown here is derived from an EMBL/GenBank/DDBJ whole genome shotgun (WGS) entry which is preliminary data.</text>
</comment>
<name>A0AAD9H6J7_9PEZI</name>
<evidence type="ECO:0000313" key="3">
    <source>
        <dbReference type="EMBL" id="KAK2022716.1"/>
    </source>
</evidence>
<organism evidence="3 4">
    <name type="scientific">Colletotrichum zoysiae</name>
    <dbReference type="NCBI Taxonomy" id="1216348"/>
    <lineage>
        <taxon>Eukaryota</taxon>
        <taxon>Fungi</taxon>
        <taxon>Dikarya</taxon>
        <taxon>Ascomycota</taxon>
        <taxon>Pezizomycotina</taxon>
        <taxon>Sordariomycetes</taxon>
        <taxon>Hypocreomycetidae</taxon>
        <taxon>Glomerellales</taxon>
        <taxon>Glomerellaceae</taxon>
        <taxon>Colletotrichum</taxon>
        <taxon>Colletotrichum graminicola species complex</taxon>
    </lineage>
</organism>
<evidence type="ECO:0000259" key="2">
    <source>
        <dbReference type="SMART" id="SM00355"/>
    </source>
</evidence>